<feature type="transmembrane region" description="Helical" evidence="5">
    <location>
        <begin position="132"/>
        <end position="150"/>
    </location>
</feature>
<feature type="transmembrane region" description="Helical" evidence="5">
    <location>
        <begin position="162"/>
        <end position="183"/>
    </location>
</feature>
<feature type="transmembrane region" description="Helical" evidence="5">
    <location>
        <begin position="324"/>
        <end position="349"/>
    </location>
</feature>
<feature type="transmembrane region" description="Helical" evidence="5">
    <location>
        <begin position="96"/>
        <end position="120"/>
    </location>
</feature>
<evidence type="ECO:0000256" key="1">
    <source>
        <dbReference type="ARBA" id="ARBA00004651"/>
    </source>
</evidence>
<gene>
    <name evidence="7" type="ORF">K1Y72_05910</name>
</gene>
<dbReference type="InterPro" id="IPR020846">
    <property type="entry name" value="MFS_dom"/>
</dbReference>
<dbReference type="InterPro" id="IPR036259">
    <property type="entry name" value="MFS_trans_sf"/>
</dbReference>
<feature type="transmembrane region" description="Helical" evidence="5">
    <location>
        <begin position="290"/>
        <end position="312"/>
    </location>
</feature>
<feature type="transmembrane region" description="Helical" evidence="5">
    <location>
        <begin position="41"/>
        <end position="64"/>
    </location>
</feature>
<feature type="transmembrane region" description="Helical" evidence="5">
    <location>
        <begin position="265"/>
        <end position="284"/>
    </location>
</feature>
<sequence length="384" mass="39177">MRRERIAWAGLAAMTVSFGLNFSMGVFFAPTASDYGVSPTALALTAALGTLLTGLAQPFIGGLLDRVGARAVLAGGLVLVSGSYLTLAVVQQTWQFVTAYMLLGGLGFAASSSLTVTTLIGRAHGDRAGPALARAALGINLGQLLGPWAATSLFEPVGVRAAYALLGSVGIAVTAVLWLVLPANRFTVRGGVRRGEPLTGRGRVLASFGLHAATLYVVVLMLPEHAVETGWPIEGAGRLVAVAAAAAAATSAAVVRLLRHHRPETLLRALYAVRAVALVLAVAVPGETVLIVVAVLFGAASFPVIPLTMAIVSRGLDPARMGRSLAPAWVIHQLSAAAGLGVATAVHAATGGYRGYFALALGLTVAAALLLTPARAPEPAARRA</sequence>
<dbReference type="InterPro" id="IPR011701">
    <property type="entry name" value="MFS"/>
</dbReference>
<proteinExistence type="predicted"/>
<keyword evidence="8" id="KW-1185">Reference proteome</keyword>
<protein>
    <submittedName>
        <fullName evidence="7">MFS transporter</fullName>
    </submittedName>
</protein>
<feature type="transmembrane region" description="Helical" evidence="5">
    <location>
        <begin position="235"/>
        <end position="258"/>
    </location>
</feature>
<dbReference type="PANTHER" id="PTHR11360">
    <property type="entry name" value="MONOCARBOXYLATE TRANSPORTER"/>
    <property type="match status" value="1"/>
</dbReference>
<reference evidence="7 8" key="1">
    <citation type="submission" date="2021-07" db="EMBL/GenBank/DDBJ databases">
        <title>Actinomadura sp. PM05-2 isolated from lichen.</title>
        <authorList>
            <person name="Somphong A."/>
            <person name="Phongsopitanun W."/>
            <person name="Tanasupawat S."/>
            <person name="Peongsungnone V."/>
        </authorList>
    </citation>
    <scope>NUCLEOTIDE SEQUENCE [LARGE SCALE GENOMIC DNA]</scope>
    <source>
        <strain evidence="7 8">PM05-2</strain>
    </source>
</reference>
<evidence type="ECO:0000256" key="2">
    <source>
        <dbReference type="ARBA" id="ARBA00022692"/>
    </source>
</evidence>
<dbReference type="EMBL" id="JAIBOA010000003">
    <property type="protein sequence ID" value="MBW8481894.1"/>
    <property type="molecule type" value="Genomic_DNA"/>
</dbReference>
<evidence type="ECO:0000256" key="4">
    <source>
        <dbReference type="ARBA" id="ARBA00023136"/>
    </source>
</evidence>
<feature type="domain" description="Major facilitator superfamily (MFS) profile" evidence="6">
    <location>
        <begin position="5"/>
        <end position="384"/>
    </location>
</feature>
<evidence type="ECO:0000259" key="6">
    <source>
        <dbReference type="PROSITE" id="PS50850"/>
    </source>
</evidence>
<feature type="transmembrane region" description="Helical" evidence="5">
    <location>
        <begin position="355"/>
        <end position="374"/>
    </location>
</feature>
<organism evidence="7 8">
    <name type="scientific">Actinomadura parmotrematis</name>
    <dbReference type="NCBI Taxonomy" id="2864039"/>
    <lineage>
        <taxon>Bacteria</taxon>
        <taxon>Bacillati</taxon>
        <taxon>Actinomycetota</taxon>
        <taxon>Actinomycetes</taxon>
        <taxon>Streptosporangiales</taxon>
        <taxon>Thermomonosporaceae</taxon>
        <taxon>Actinomadura</taxon>
    </lineage>
</organism>
<keyword evidence="3 5" id="KW-1133">Transmembrane helix</keyword>
<dbReference type="SUPFAM" id="SSF103473">
    <property type="entry name" value="MFS general substrate transporter"/>
    <property type="match status" value="1"/>
</dbReference>
<keyword evidence="2 5" id="KW-0812">Transmembrane</keyword>
<comment type="subcellular location">
    <subcellularLocation>
        <location evidence="1">Cell membrane</location>
        <topology evidence="1">Multi-pass membrane protein</topology>
    </subcellularLocation>
</comment>
<dbReference type="Pfam" id="PF07690">
    <property type="entry name" value="MFS_1"/>
    <property type="match status" value="1"/>
</dbReference>
<dbReference type="Gene3D" id="1.20.1250.20">
    <property type="entry name" value="MFS general substrate transporter like domains"/>
    <property type="match status" value="1"/>
</dbReference>
<dbReference type="Proteomes" id="UP000774570">
    <property type="component" value="Unassembled WGS sequence"/>
</dbReference>
<evidence type="ECO:0000313" key="8">
    <source>
        <dbReference type="Proteomes" id="UP000774570"/>
    </source>
</evidence>
<evidence type="ECO:0000313" key="7">
    <source>
        <dbReference type="EMBL" id="MBW8481894.1"/>
    </source>
</evidence>
<feature type="transmembrane region" description="Helical" evidence="5">
    <location>
        <begin position="71"/>
        <end position="90"/>
    </location>
</feature>
<name>A0ABS7FNC2_9ACTN</name>
<dbReference type="InterPro" id="IPR050327">
    <property type="entry name" value="Proton-linked_MCT"/>
</dbReference>
<comment type="caution">
    <text evidence="7">The sequence shown here is derived from an EMBL/GenBank/DDBJ whole genome shotgun (WGS) entry which is preliminary data.</text>
</comment>
<feature type="transmembrane region" description="Helical" evidence="5">
    <location>
        <begin position="204"/>
        <end position="223"/>
    </location>
</feature>
<dbReference type="PANTHER" id="PTHR11360:SF284">
    <property type="entry name" value="EG:103B4.3 PROTEIN-RELATED"/>
    <property type="match status" value="1"/>
</dbReference>
<dbReference type="PROSITE" id="PS50850">
    <property type="entry name" value="MFS"/>
    <property type="match status" value="1"/>
</dbReference>
<accession>A0ABS7FNC2</accession>
<evidence type="ECO:0000256" key="5">
    <source>
        <dbReference type="SAM" id="Phobius"/>
    </source>
</evidence>
<feature type="transmembrane region" description="Helical" evidence="5">
    <location>
        <begin position="7"/>
        <end position="29"/>
    </location>
</feature>
<evidence type="ECO:0000256" key="3">
    <source>
        <dbReference type="ARBA" id="ARBA00022989"/>
    </source>
</evidence>
<keyword evidence="4 5" id="KW-0472">Membrane</keyword>
<dbReference type="RefSeq" id="WP_220164006.1">
    <property type="nucleotide sequence ID" value="NZ_JAIBOA010000003.1"/>
</dbReference>